<dbReference type="Proteomes" id="UP000821837">
    <property type="component" value="Unassembled WGS sequence"/>
</dbReference>
<name>A0A9D4SR47_RHISA</name>
<dbReference type="EMBL" id="JABSTV010001253">
    <property type="protein sequence ID" value="KAH7942727.1"/>
    <property type="molecule type" value="Genomic_DNA"/>
</dbReference>
<accession>A0A9D4SR47</accession>
<reference evidence="1" key="2">
    <citation type="submission" date="2021-09" db="EMBL/GenBank/DDBJ databases">
        <authorList>
            <person name="Jia N."/>
            <person name="Wang J."/>
            <person name="Shi W."/>
            <person name="Du L."/>
            <person name="Sun Y."/>
            <person name="Zhan W."/>
            <person name="Jiang J."/>
            <person name="Wang Q."/>
            <person name="Zhang B."/>
            <person name="Ji P."/>
            <person name="Sakyi L.B."/>
            <person name="Cui X."/>
            <person name="Yuan T."/>
            <person name="Jiang B."/>
            <person name="Yang W."/>
            <person name="Lam T.T.-Y."/>
            <person name="Chang Q."/>
            <person name="Ding S."/>
            <person name="Wang X."/>
            <person name="Zhu J."/>
            <person name="Ruan X."/>
            <person name="Zhao L."/>
            <person name="Wei J."/>
            <person name="Que T."/>
            <person name="Du C."/>
            <person name="Cheng J."/>
            <person name="Dai P."/>
            <person name="Han X."/>
            <person name="Huang E."/>
            <person name="Gao Y."/>
            <person name="Liu J."/>
            <person name="Shao H."/>
            <person name="Ye R."/>
            <person name="Li L."/>
            <person name="Wei W."/>
            <person name="Wang X."/>
            <person name="Wang C."/>
            <person name="Huo Q."/>
            <person name="Li W."/>
            <person name="Guo W."/>
            <person name="Chen H."/>
            <person name="Chen S."/>
            <person name="Zhou L."/>
            <person name="Zhou L."/>
            <person name="Ni X."/>
            <person name="Tian J."/>
            <person name="Zhou Y."/>
            <person name="Sheng Y."/>
            <person name="Liu T."/>
            <person name="Pan Y."/>
            <person name="Xia L."/>
            <person name="Li J."/>
            <person name="Zhao F."/>
            <person name="Cao W."/>
        </authorList>
    </citation>
    <scope>NUCLEOTIDE SEQUENCE</scope>
    <source>
        <strain evidence="1">Rsan-2018</strain>
        <tissue evidence="1">Larvae</tissue>
    </source>
</reference>
<evidence type="ECO:0000313" key="1">
    <source>
        <dbReference type="EMBL" id="KAH7942727.1"/>
    </source>
</evidence>
<protein>
    <recommendedName>
        <fullName evidence="3">Gamma glutamyl transpeptidase</fullName>
    </recommendedName>
</protein>
<proteinExistence type="predicted"/>
<comment type="caution">
    <text evidence="1">The sequence shown here is derived from an EMBL/GenBank/DDBJ whole genome shotgun (WGS) entry which is preliminary data.</text>
</comment>
<dbReference type="SUPFAM" id="SSF56235">
    <property type="entry name" value="N-terminal nucleophile aminohydrolases (Ntn hydrolases)"/>
    <property type="match status" value="1"/>
</dbReference>
<dbReference type="PANTHER" id="PTHR43881">
    <property type="entry name" value="GAMMA-GLUTAMYLTRANSPEPTIDASE (AFU_ORTHOLOGUE AFUA_4G13580)"/>
    <property type="match status" value="1"/>
</dbReference>
<dbReference type="InterPro" id="IPR052896">
    <property type="entry name" value="GGT-like_enzyme"/>
</dbReference>
<dbReference type="PRINTS" id="PR01210">
    <property type="entry name" value="GGTRANSPTASE"/>
</dbReference>
<evidence type="ECO:0008006" key="3">
    <source>
        <dbReference type="Google" id="ProtNLM"/>
    </source>
</evidence>
<evidence type="ECO:0000313" key="2">
    <source>
        <dbReference type="Proteomes" id="UP000821837"/>
    </source>
</evidence>
<reference evidence="1" key="1">
    <citation type="journal article" date="2020" name="Cell">
        <title>Large-Scale Comparative Analyses of Tick Genomes Elucidate Their Genetic Diversity and Vector Capacities.</title>
        <authorList>
            <consortium name="Tick Genome and Microbiome Consortium (TIGMIC)"/>
            <person name="Jia N."/>
            <person name="Wang J."/>
            <person name="Shi W."/>
            <person name="Du L."/>
            <person name="Sun Y."/>
            <person name="Zhan W."/>
            <person name="Jiang J.F."/>
            <person name="Wang Q."/>
            <person name="Zhang B."/>
            <person name="Ji P."/>
            <person name="Bell-Sakyi L."/>
            <person name="Cui X.M."/>
            <person name="Yuan T.T."/>
            <person name="Jiang B.G."/>
            <person name="Yang W.F."/>
            <person name="Lam T.T."/>
            <person name="Chang Q.C."/>
            <person name="Ding S.J."/>
            <person name="Wang X.J."/>
            <person name="Zhu J.G."/>
            <person name="Ruan X.D."/>
            <person name="Zhao L."/>
            <person name="Wei J.T."/>
            <person name="Ye R.Z."/>
            <person name="Que T.C."/>
            <person name="Du C.H."/>
            <person name="Zhou Y.H."/>
            <person name="Cheng J.X."/>
            <person name="Dai P.F."/>
            <person name="Guo W.B."/>
            <person name="Han X.H."/>
            <person name="Huang E.J."/>
            <person name="Li L.F."/>
            <person name="Wei W."/>
            <person name="Gao Y.C."/>
            <person name="Liu J.Z."/>
            <person name="Shao H.Z."/>
            <person name="Wang X."/>
            <person name="Wang C.C."/>
            <person name="Yang T.C."/>
            <person name="Huo Q.B."/>
            <person name="Li W."/>
            <person name="Chen H.Y."/>
            <person name="Chen S.E."/>
            <person name="Zhou L.G."/>
            <person name="Ni X.B."/>
            <person name="Tian J.H."/>
            <person name="Sheng Y."/>
            <person name="Liu T."/>
            <person name="Pan Y.S."/>
            <person name="Xia L.Y."/>
            <person name="Li J."/>
            <person name="Zhao F."/>
            <person name="Cao W.C."/>
        </authorList>
    </citation>
    <scope>NUCLEOTIDE SEQUENCE</scope>
    <source>
        <strain evidence="1">Rsan-2018</strain>
    </source>
</reference>
<dbReference type="PANTHER" id="PTHR43881:SF1">
    <property type="entry name" value="GAMMA-GLUTAMYLTRANSPEPTIDASE (AFU_ORTHOLOGUE AFUA_4G13580)"/>
    <property type="match status" value="1"/>
</dbReference>
<dbReference type="VEuPathDB" id="VectorBase:RSAN_051995"/>
<dbReference type="AlphaFoldDB" id="A0A9D4SR47"/>
<gene>
    <name evidence="1" type="ORF">HPB52_000390</name>
</gene>
<sequence>MAYLSYMYIRRMFSRYPVIAPKAAVVSDEMLASVAGLDVLRRGGNAADAALTMAACAQVLQPYSIGVGGDCFALHYDACTKKVRCVDGCGRSPAALTLEMVQSRSPQDWTRERYMYGLQATVPGAVKAWFYIASRFGSGKVRLKQKLRQSIPT</sequence>
<organism evidence="1 2">
    <name type="scientific">Rhipicephalus sanguineus</name>
    <name type="common">Brown dog tick</name>
    <name type="synonym">Ixodes sanguineus</name>
    <dbReference type="NCBI Taxonomy" id="34632"/>
    <lineage>
        <taxon>Eukaryota</taxon>
        <taxon>Metazoa</taxon>
        <taxon>Ecdysozoa</taxon>
        <taxon>Arthropoda</taxon>
        <taxon>Chelicerata</taxon>
        <taxon>Arachnida</taxon>
        <taxon>Acari</taxon>
        <taxon>Parasitiformes</taxon>
        <taxon>Ixodida</taxon>
        <taxon>Ixodoidea</taxon>
        <taxon>Ixodidae</taxon>
        <taxon>Rhipicephalinae</taxon>
        <taxon>Rhipicephalus</taxon>
        <taxon>Rhipicephalus</taxon>
    </lineage>
</organism>
<dbReference type="InterPro" id="IPR029055">
    <property type="entry name" value="Ntn_hydrolases_N"/>
</dbReference>
<dbReference type="Pfam" id="PF01019">
    <property type="entry name" value="G_glu_transpept"/>
    <property type="match status" value="1"/>
</dbReference>
<keyword evidence="2" id="KW-1185">Reference proteome</keyword>